<evidence type="ECO:0000256" key="4">
    <source>
        <dbReference type="ARBA" id="ARBA00023163"/>
    </source>
</evidence>
<proteinExistence type="inferred from homology"/>
<dbReference type="Gene3D" id="1.10.1740.10">
    <property type="match status" value="1"/>
</dbReference>
<protein>
    <submittedName>
        <fullName evidence="8">RNA polymerase sigma factor</fullName>
    </submittedName>
    <submittedName>
        <fullName evidence="7">RNA polymerase sigma-70 factor (ECF subfamily)</fullName>
    </submittedName>
</protein>
<dbReference type="InterPro" id="IPR013249">
    <property type="entry name" value="RNA_pol_sigma70_r4_t2"/>
</dbReference>
<name>A0A255IK14_9FIRM</name>
<dbReference type="PANTHER" id="PTHR43133:SF51">
    <property type="entry name" value="RNA POLYMERASE SIGMA FACTOR"/>
    <property type="match status" value="1"/>
</dbReference>
<dbReference type="NCBIfam" id="TIGR02937">
    <property type="entry name" value="sigma70-ECF"/>
    <property type="match status" value="1"/>
</dbReference>
<comment type="similarity">
    <text evidence="1">Belongs to the sigma-70 factor family. ECF subfamily.</text>
</comment>
<dbReference type="InterPro" id="IPR039425">
    <property type="entry name" value="RNA_pol_sigma-70-like"/>
</dbReference>
<dbReference type="AlphaFoldDB" id="A0A255IK14"/>
<dbReference type="Pfam" id="PF08281">
    <property type="entry name" value="Sigma70_r4_2"/>
    <property type="match status" value="1"/>
</dbReference>
<dbReference type="PANTHER" id="PTHR43133">
    <property type="entry name" value="RNA POLYMERASE ECF-TYPE SIGMA FACTO"/>
    <property type="match status" value="1"/>
</dbReference>
<evidence type="ECO:0000313" key="8">
    <source>
        <dbReference type="EMBL" id="RDY31752.1"/>
    </source>
</evidence>
<dbReference type="InterPro" id="IPR007627">
    <property type="entry name" value="RNA_pol_sigma70_r2"/>
</dbReference>
<evidence type="ECO:0000256" key="3">
    <source>
        <dbReference type="ARBA" id="ARBA00023082"/>
    </source>
</evidence>
<evidence type="ECO:0000313" key="9">
    <source>
        <dbReference type="Proteomes" id="UP000216411"/>
    </source>
</evidence>
<dbReference type="Proteomes" id="UP000216411">
    <property type="component" value="Unassembled WGS sequence"/>
</dbReference>
<dbReference type="EMBL" id="NOKA02000010">
    <property type="protein sequence ID" value="RDY31752.1"/>
    <property type="molecule type" value="Genomic_DNA"/>
</dbReference>
<feature type="domain" description="RNA polymerase sigma-70 region 2" evidence="5">
    <location>
        <begin position="15"/>
        <end position="75"/>
    </location>
</feature>
<dbReference type="Pfam" id="PF04542">
    <property type="entry name" value="Sigma70_r2"/>
    <property type="match status" value="1"/>
</dbReference>
<gene>
    <name evidence="7" type="ORF">C8E03_10595</name>
    <name evidence="8" type="ORF">CG710_007870</name>
</gene>
<evidence type="ECO:0000256" key="2">
    <source>
        <dbReference type="ARBA" id="ARBA00023015"/>
    </source>
</evidence>
<dbReference type="RefSeq" id="WP_094377223.1">
    <property type="nucleotide sequence ID" value="NZ_NOKA02000010.1"/>
</dbReference>
<dbReference type="GO" id="GO:0006352">
    <property type="term" value="P:DNA-templated transcription initiation"/>
    <property type="evidence" value="ECO:0007669"/>
    <property type="project" value="InterPro"/>
</dbReference>
<evidence type="ECO:0000259" key="6">
    <source>
        <dbReference type="Pfam" id="PF08281"/>
    </source>
</evidence>
<evidence type="ECO:0000313" key="7">
    <source>
        <dbReference type="EMBL" id="PXV90188.1"/>
    </source>
</evidence>
<dbReference type="EMBL" id="QICS01000005">
    <property type="protein sequence ID" value="PXV90188.1"/>
    <property type="molecule type" value="Genomic_DNA"/>
</dbReference>
<dbReference type="InterPro" id="IPR014284">
    <property type="entry name" value="RNA_pol_sigma-70_dom"/>
</dbReference>
<dbReference type="CDD" id="cd06171">
    <property type="entry name" value="Sigma70_r4"/>
    <property type="match status" value="1"/>
</dbReference>
<dbReference type="OrthoDB" id="9782703at2"/>
<reference evidence="8 9" key="1">
    <citation type="journal article" date="2017" name="Genome Announc.">
        <title>Draft Genome Sequence of a Sporulating and Motile Strain of Lachnotalea glycerini Isolated from Water in Quebec City, Canada.</title>
        <authorList>
            <person name="Maheux A.F."/>
            <person name="Boudreau D.K."/>
            <person name="Berube E."/>
            <person name="Boissinot M."/>
            <person name="Raymond F."/>
            <person name="Brodeur S."/>
            <person name="Corbeil J."/>
            <person name="Isabel S."/>
            <person name="Omar R.F."/>
            <person name="Bergeron M.G."/>
        </authorList>
    </citation>
    <scope>NUCLEOTIDE SEQUENCE [LARGE SCALE GENOMIC DNA]</scope>
    <source>
        <strain evidence="8 9">CCRI-19302</strain>
    </source>
</reference>
<dbReference type="GO" id="GO:0016987">
    <property type="term" value="F:sigma factor activity"/>
    <property type="evidence" value="ECO:0007669"/>
    <property type="project" value="UniProtKB-KW"/>
</dbReference>
<sequence length="157" mass="18619">MTKKEFTDKVLEAEQTLYHISKSILINEVDCEDVVQEAILKAYRSRNSLKNESYFKTWLVRITINECYSYKRKHKNEISYEYYIQNQESCDEPYTDLHIAIQRLDDKKRLPIILYYIEGYSLTDIAQILHIPSGTVKSRLANGRKEIKQFLESEGLR</sequence>
<reference evidence="7 10" key="2">
    <citation type="submission" date="2018-05" db="EMBL/GenBank/DDBJ databases">
        <title>Genomic Encyclopedia of Type Strains, Phase IV (KMG-IV): sequencing the most valuable type-strain genomes for metagenomic binning, comparative biology and taxonomic classification.</title>
        <authorList>
            <person name="Goeker M."/>
        </authorList>
    </citation>
    <scope>NUCLEOTIDE SEQUENCE [LARGE SCALE GENOMIC DNA]</scope>
    <source>
        <strain evidence="7 10">DSM 28816</strain>
    </source>
</reference>
<evidence type="ECO:0000313" key="10">
    <source>
        <dbReference type="Proteomes" id="UP000247523"/>
    </source>
</evidence>
<dbReference type="InterPro" id="IPR013325">
    <property type="entry name" value="RNA_pol_sigma_r2"/>
</dbReference>
<dbReference type="SUPFAM" id="SSF88946">
    <property type="entry name" value="Sigma2 domain of RNA polymerase sigma factors"/>
    <property type="match status" value="1"/>
</dbReference>
<dbReference type="InterPro" id="IPR013324">
    <property type="entry name" value="RNA_pol_sigma_r3/r4-like"/>
</dbReference>
<organism evidence="7 10">
    <name type="scientific">Lachnotalea glycerini</name>
    <dbReference type="NCBI Taxonomy" id="1763509"/>
    <lineage>
        <taxon>Bacteria</taxon>
        <taxon>Bacillati</taxon>
        <taxon>Bacillota</taxon>
        <taxon>Clostridia</taxon>
        <taxon>Lachnospirales</taxon>
        <taxon>Lachnospiraceae</taxon>
        <taxon>Lachnotalea</taxon>
    </lineage>
</organism>
<evidence type="ECO:0000259" key="5">
    <source>
        <dbReference type="Pfam" id="PF04542"/>
    </source>
</evidence>
<keyword evidence="4" id="KW-0804">Transcription</keyword>
<keyword evidence="2" id="KW-0805">Transcription regulation</keyword>
<feature type="domain" description="RNA polymerase sigma factor 70 region 4 type 2" evidence="6">
    <location>
        <begin position="100"/>
        <end position="146"/>
    </location>
</feature>
<dbReference type="SUPFAM" id="SSF88659">
    <property type="entry name" value="Sigma3 and sigma4 domains of RNA polymerase sigma factors"/>
    <property type="match status" value="1"/>
</dbReference>
<comment type="caution">
    <text evidence="7">The sequence shown here is derived from an EMBL/GenBank/DDBJ whole genome shotgun (WGS) entry which is preliminary data.</text>
</comment>
<accession>A0A255IK14</accession>
<reference evidence="8" key="3">
    <citation type="submission" date="2018-07" db="EMBL/GenBank/DDBJ databases">
        <authorList>
            <person name="Quirk P.G."/>
            <person name="Krulwich T.A."/>
        </authorList>
    </citation>
    <scope>NUCLEOTIDE SEQUENCE</scope>
    <source>
        <strain evidence="8">CCRI-19302</strain>
    </source>
</reference>
<dbReference type="Gene3D" id="1.10.10.10">
    <property type="entry name" value="Winged helix-like DNA-binding domain superfamily/Winged helix DNA-binding domain"/>
    <property type="match status" value="1"/>
</dbReference>
<keyword evidence="9" id="KW-1185">Reference proteome</keyword>
<evidence type="ECO:0000256" key="1">
    <source>
        <dbReference type="ARBA" id="ARBA00010641"/>
    </source>
</evidence>
<keyword evidence="3" id="KW-0731">Sigma factor</keyword>
<dbReference type="GO" id="GO:0003677">
    <property type="term" value="F:DNA binding"/>
    <property type="evidence" value="ECO:0007669"/>
    <property type="project" value="InterPro"/>
</dbReference>
<dbReference type="Proteomes" id="UP000247523">
    <property type="component" value="Unassembled WGS sequence"/>
</dbReference>
<dbReference type="InterPro" id="IPR036388">
    <property type="entry name" value="WH-like_DNA-bd_sf"/>
</dbReference>